<name>A0A644TK39_9ZZZZ</name>
<proteinExistence type="predicted"/>
<dbReference type="EMBL" id="VSSQ01000036">
    <property type="protein sequence ID" value="MPL67355.1"/>
    <property type="molecule type" value="Genomic_DNA"/>
</dbReference>
<accession>A0A644TK39</accession>
<sequence length="691" mass="76891">MRRTSGLIRAHLRQFLGNHPGAPLPRRQPPRPGAANAGAGARAGSVVHLQRRDEGRLRNLDLAELPHLLLAGLLLFQQLLLPGGVAAIALCRHVLAHRAERLARHDPATDRRLDRDLEHVPRDQLFQLLHHRPAARLGAVAVHHDRQRIDRLVVHQDRHLDHEILAVFAELVVEGGIALRHRFQPVVEVEHHLGERQVIDHHRARAGIGQIELDAAAVLAQLQHVAQIFVGHHDRRLDPRLLDMVDIGQIGHVGGVVQIAHLAVLHVDLEHHARRGGDQIEVIFALQPVAHHFEVQKTKEAATEAEAERRRGLHLVAERGVVQREFLDRVAQRLEIIRIDREEAAEHHRLRRLEARQRRRAGFLLMGDGVAHTGVAHLLDRGGEDADLARAELRDVDHLRLQHGELVDAVDGAGLHHLDPVALADHPVHDADHHHDAEIGVIPAVDQHRLQRRVAVALRRGQPVHDRLEHLGNAEPGLRRDRDRVRGVDADHILDVRLHRVGIGRRQVDLVQHRHDLVARVDRLIDVRQRLRLDALARVDDQQRALDCAHAPADLIGEVDVAGGVDQVQDIGLAILRRIFDADGVRLDGDAAFALDIHAVEHLRLHVTRGHRPGQLDEPVGERGFTVVDMRHDGEVADVIELGHGARIAVKTGAGKRDCVPSPAPSRAAFRPGLSAGATAARRAGNGQWWR</sequence>
<protein>
    <recommendedName>
        <fullName evidence="3">NAD-specific glutamate dehydrogenase</fullName>
    </recommendedName>
</protein>
<gene>
    <name evidence="2" type="ORF">SDC9_13046</name>
</gene>
<organism evidence="2">
    <name type="scientific">bioreactor metagenome</name>
    <dbReference type="NCBI Taxonomy" id="1076179"/>
    <lineage>
        <taxon>unclassified sequences</taxon>
        <taxon>metagenomes</taxon>
        <taxon>ecological metagenomes</taxon>
    </lineage>
</organism>
<feature type="region of interest" description="Disordered" evidence="1">
    <location>
        <begin position="17"/>
        <end position="44"/>
    </location>
</feature>
<comment type="caution">
    <text evidence="2">The sequence shown here is derived from an EMBL/GenBank/DDBJ whole genome shotgun (WGS) entry which is preliminary data.</text>
</comment>
<feature type="compositionally biased region" description="Low complexity" evidence="1">
    <location>
        <begin position="33"/>
        <end position="44"/>
    </location>
</feature>
<feature type="compositionally biased region" description="Pro residues" evidence="1">
    <location>
        <begin position="22"/>
        <end position="32"/>
    </location>
</feature>
<evidence type="ECO:0000313" key="2">
    <source>
        <dbReference type="EMBL" id="MPL67355.1"/>
    </source>
</evidence>
<dbReference type="AlphaFoldDB" id="A0A644TK39"/>
<dbReference type="AntiFam" id="ANF00072">
    <property type="entry name" value="Shadow ORF (opposite TypA)"/>
</dbReference>
<evidence type="ECO:0008006" key="3">
    <source>
        <dbReference type="Google" id="ProtNLM"/>
    </source>
</evidence>
<evidence type="ECO:0000256" key="1">
    <source>
        <dbReference type="SAM" id="MobiDB-lite"/>
    </source>
</evidence>
<reference evidence="2" key="1">
    <citation type="submission" date="2019-08" db="EMBL/GenBank/DDBJ databases">
        <authorList>
            <person name="Kucharzyk K."/>
            <person name="Murdoch R.W."/>
            <person name="Higgins S."/>
            <person name="Loffler F."/>
        </authorList>
    </citation>
    <scope>NUCLEOTIDE SEQUENCE</scope>
</reference>